<dbReference type="GO" id="GO:0046098">
    <property type="term" value="P:guanine metabolic process"/>
    <property type="evidence" value="ECO:0007669"/>
    <property type="project" value="TreeGrafter"/>
</dbReference>
<proteinExistence type="predicted"/>
<comment type="cofactor">
    <cofactor evidence="1">
        <name>Zn(2+)</name>
        <dbReference type="ChEBI" id="CHEBI:29105"/>
    </cofactor>
</comment>
<keyword evidence="7" id="KW-1185">Reference proteome</keyword>
<gene>
    <name evidence="6" type="ORF">BDN70DRAFT_885837</name>
</gene>
<dbReference type="InterPro" id="IPR032466">
    <property type="entry name" value="Metal_Hydrolase"/>
</dbReference>
<feature type="domain" description="Amidohydrolase-related" evidence="5">
    <location>
        <begin position="63"/>
        <end position="404"/>
    </location>
</feature>
<dbReference type="InterPro" id="IPR051607">
    <property type="entry name" value="Metallo-dep_hydrolases"/>
</dbReference>
<dbReference type="Gene3D" id="3.20.20.140">
    <property type="entry name" value="Metal-dependent hydrolases"/>
    <property type="match status" value="1"/>
</dbReference>
<evidence type="ECO:0000313" key="6">
    <source>
        <dbReference type="EMBL" id="KAF9473436.1"/>
    </source>
</evidence>
<dbReference type="SUPFAM" id="SSF51556">
    <property type="entry name" value="Metallo-dependent hydrolases"/>
    <property type="match status" value="1"/>
</dbReference>
<dbReference type="InterPro" id="IPR006680">
    <property type="entry name" value="Amidohydro-rel"/>
</dbReference>
<sequence length="471" mass="51574">MLVRGTFVHTPQLKTLEVLHDHLLGVNSDGCIAYLAPANLPESKRLLDRNVGPPVIEVPIGSFIMPTFCDLHLHAPQFMYQGTGLDLPLMQWLDRYALKAESRMDEDGALARRVYTRLALRLKENGTGTVLLFGTIKEETNLILAECMHAAGIRAFVGKLSMDIDITSPGSLTKTYVEPSAAASLENARSFVKHCHGIVAHLPESQRIVEPVLTPRFVPTCTDELLTGLGDLSATLGVKVQSHLAEAKDQVEWVRALRGIEDIDVFDKNNLLTPRTVQAHCTFLGAPEFDRLIAKETSIAHCPLSNAYFSAKPFPLREALDQGVKVGLGTDVAGGYSLDIMNSMRQAVSTSRIREGQRQMDPDSSTSADCSIDWKEALFIATRGGSVALGLQGIFAVGAPFDAQEIRLYDPRTGEGAGPLDYFDLESDVSGSVGDQSAPISLEYIEKWWCIGDTRNRGAVWVQGNEIRKRV</sequence>
<dbReference type="Gene3D" id="2.30.40.10">
    <property type="entry name" value="Urease, subunit C, domain 1"/>
    <property type="match status" value="1"/>
</dbReference>
<evidence type="ECO:0000256" key="1">
    <source>
        <dbReference type="ARBA" id="ARBA00001947"/>
    </source>
</evidence>
<evidence type="ECO:0000256" key="2">
    <source>
        <dbReference type="ARBA" id="ARBA00022723"/>
    </source>
</evidence>
<dbReference type="EMBL" id="MU155443">
    <property type="protein sequence ID" value="KAF9473436.1"/>
    <property type="molecule type" value="Genomic_DNA"/>
</dbReference>
<dbReference type="PANTHER" id="PTHR11271">
    <property type="entry name" value="GUANINE DEAMINASE"/>
    <property type="match status" value="1"/>
</dbReference>
<protein>
    <submittedName>
        <fullName evidence="6">Metallo-dependent hydrolase</fullName>
    </submittedName>
</protein>
<dbReference type="InterPro" id="IPR011059">
    <property type="entry name" value="Metal-dep_hydrolase_composite"/>
</dbReference>
<keyword evidence="4" id="KW-0862">Zinc</keyword>
<evidence type="ECO:0000259" key="5">
    <source>
        <dbReference type="Pfam" id="PF01979"/>
    </source>
</evidence>
<keyword evidence="3 6" id="KW-0378">Hydrolase</keyword>
<evidence type="ECO:0000256" key="3">
    <source>
        <dbReference type="ARBA" id="ARBA00022801"/>
    </source>
</evidence>
<evidence type="ECO:0000256" key="4">
    <source>
        <dbReference type="ARBA" id="ARBA00022833"/>
    </source>
</evidence>
<accession>A0A9P6CNE8</accession>
<dbReference type="Proteomes" id="UP000807469">
    <property type="component" value="Unassembled WGS sequence"/>
</dbReference>
<dbReference type="OrthoDB" id="194468at2759"/>
<dbReference type="GO" id="GO:0005829">
    <property type="term" value="C:cytosol"/>
    <property type="evidence" value="ECO:0007669"/>
    <property type="project" value="TreeGrafter"/>
</dbReference>
<dbReference type="GO" id="GO:0008270">
    <property type="term" value="F:zinc ion binding"/>
    <property type="evidence" value="ECO:0007669"/>
    <property type="project" value="TreeGrafter"/>
</dbReference>
<name>A0A9P6CNE8_9AGAR</name>
<reference evidence="6" key="1">
    <citation type="submission" date="2020-11" db="EMBL/GenBank/DDBJ databases">
        <authorList>
            <consortium name="DOE Joint Genome Institute"/>
            <person name="Ahrendt S."/>
            <person name="Riley R."/>
            <person name="Andreopoulos W."/>
            <person name="Labutti K."/>
            <person name="Pangilinan J."/>
            <person name="Ruiz-Duenas F.J."/>
            <person name="Barrasa J.M."/>
            <person name="Sanchez-Garcia M."/>
            <person name="Camarero S."/>
            <person name="Miyauchi S."/>
            <person name="Serrano A."/>
            <person name="Linde D."/>
            <person name="Babiker R."/>
            <person name="Drula E."/>
            <person name="Ayuso-Fernandez I."/>
            <person name="Pacheco R."/>
            <person name="Padilla G."/>
            <person name="Ferreira P."/>
            <person name="Barriuso J."/>
            <person name="Kellner H."/>
            <person name="Castanera R."/>
            <person name="Alfaro M."/>
            <person name="Ramirez L."/>
            <person name="Pisabarro A.G."/>
            <person name="Kuo A."/>
            <person name="Tritt A."/>
            <person name="Lipzen A."/>
            <person name="He G."/>
            <person name="Yan M."/>
            <person name="Ng V."/>
            <person name="Cullen D."/>
            <person name="Martin F."/>
            <person name="Rosso M.-N."/>
            <person name="Henrissat B."/>
            <person name="Hibbett D."/>
            <person name="Martinez A.T."/>
            <person name="Grigoriev I.V."/>
        </authorList>
    </citation>
    <scope>NUCLEOTIDE SEQUENCE</scope>
    <source>
        <strain evidence="6">CIRM-BRFM 674</strain>
    </source>
</reference>
<comment type="caution">
    <text evidence="6">The sequence shown here is derived from an EMBL/GenBank/DDBJ whole genome shotgun (WGS) entry which is preliminary data.</text>
</comment>
<dbReference type="PANTHER" id="PTHR11271:SF6">
    <property type="entry name" value="GUANINE DEAMINASE"/>
    <property type="match status" value="1"/>
</dbReference>
<dbReference type="Pfam" id="PF01979">
    <property type="entry name" value="Amidohydro_1"/>
    <property type="match status" value="1"/>
</dbReference>
<evidence type="ECO:0000313" key="7">
    <source>
        <dbReference type="Proteomes" id="UP000807469"/>
    </source>
</evidence>
<dbReference type="GO" id="GO:0008892">
    <property type="term" value="F:guanine deaminase activity"/>
    <property type="evidence" value="ECO:0007669"/>
    <property type="project" value="TreeGrafter"/>
</dbReference>
<dbReference type="AlphaFoldDB" id="A0A9P6CNE8"/>
<keyword evidence="2" id="KW-0479">Metal-binding</keyword>
<organism evidence="6 7">
    <name type="scientific">Pholiota conissans</name>
    <dbReference type="NCBI Taxonomy" id="109636"/>
    <lineage>
        <taxon>Eukaryota</taxon>
        <taxon>Fungi</taxon>
        <taxon>Dikarya</taxon>
        <taxon>Basidiomycota</taxon>
        <taxon>Agaricomycotina</taxon>
        <taxon>Agaricomycetes</taxon>
        <taxon>Agaricomycetidae</taxon>
        <taxon>Agaricales</taxon>
        <taxon>Agaricineae</taxon>
        <taxon>Strophariaceae</taxon>
        <taxon>Pholiota</taxon>
    </lineage>
</organism>